<evidence type="ECO:0000259" key="10">
    <source>
        <dbReference type="Pfam" id="PF13231"/>
    </source>
</evidence>
<evidence type="ECO:0000259" key="11">
    <source>
        <dbReference type="Pfam" id="PF24878"/>
    </source>
</evidence>
<dbReference type="InterPro" id="IPR056785">
    <property type="entry name" value="YkcA/B-like_C"/>
</dbReference>
<keyword evidence="2" id="KW-1003">Cell membrane</keyword>
<feature type="domain" description="Glycosyltransferase RgtA/B/C/D-like" evidence="10">
    <location>
        <begin position="87"/>
        <end position="244"/>
    </location>
</feature>
<comment type="subcellular location">
    <subcellularLocation>
        <location evidence="1">Cell membrane</location>
        <topology evidence="1">Multi-pass membrane protein</topology>
    </subcellularLocation>
</comment>
<comment type="caution">
    <text evidence="12">The sequence shown here is derived from an EMBL/GenBank/DDBJ whole genome shotgun (WGS) entry which is preliminary data.</text>
</comment>
<feature type="transmembrane region" description="Helical" evidence="9">
    <location>
        <begin position="455"/>
        <end position="477"/>
    </location>
</feature>
<evidence type="ECO:0000256" key="9">
    <source>
        <dbReference type="SAM" id="Phobius"/>
    </source>
</evidence>
<evidence type="ECO:0000256" key="7">
    <source>
        <dbReference type="ARBA" id="ARBA00023136"/>
    </source>
</evidence>
<evidence type="ECO:0000256" key="4">
    <source>
        <dbReference type="ARBA" id="ARBA00022679"/>
    </source>
</evidence>
<dbReference type="Pfam" id="PF13231">
    <property type="entry name" value="PMT_2"/>
    <property type="match status" value="1"/>
</dbReference>
<feature type="region of interest" description="Disordered" evidence="8">
    <location>
        <begin position="1"/>
        <end position="24"/>
    </location>
</feature>
<evidence type="ECO:0000313" key="13">
    <source>
        <dbReference type="Proteomes" id="UP000295560"/>
    </source>
</evidence>
<dbReference type="InterPro" id="IPR038731">
    <property type="entry name" value="RgtA/B/C-like"/>
</dbReference>
<dbReference type="GO" id="GO:0010041">
    <property type="term" value="P:response to iron(III) ion"/>
    <property type="evidence" value="ECO:0007669"/>
    <property type="project" value="TreeGrafter"/>
</dbReference>
<feature type="transmembrane region" description="Helical" evidence="9">
    <location>
        <begin position="32"/>
        <end position="49"/>
    </location>
</feature>
<accession>A0A4R1HXQ4</accession>
<reference evidence="12 13" key="1">
    <citation type="submission" date="2019-03" db="EMBL/GenBank/DDBJ databases">
        <title>Sequencing the genomes of 1000 actinobacteria strains.</title>
        <authorList>
            <person name="Klenk H.-P."/>
        </authorList>
    </citation>
    <scope>NUCLEOTIDE SEQUENCE [LARGE SCALE GENOMIC DNA]</scope>
    <source>
        <strain evidence="12 13">DSM 44969</strain>
    </source>
</reference>
<evidence type="ECO:0000256" key="1">
    <source>
        <dbReference type="ARBA" id="ARBA00004651"/>
    </source>
</evidence>
<dbReference type="GO" id="GO:0005886">
    <property type="term" value="C:plasma membrane"/>
    <property type="evidence" value="ECO:0007669"/>
    <property type="project" value="UniProtKB-SubCell"/>
</dbReference>
<feature type="transmembrane region" description="Helical" evidence="9">
    <location>
        <begin position="317"/>
        <end position="336"/>
    </location>
</feature>
<evidence type="ECO:0000256" key="2">
    <source>
        <dbReference type="ARBA" id="ARBA00022475"/>
    </source>
</evidence>
<feature type="transmembrane region" description="Helical" evidence="9">
    <location>
        <begin position="136"/>
        <end position="156"/>
    </location>
</feature>
<sequence>MITVTSTLSRPRVDPPPRPADPPARRVTWHRAALVVLLGGTAVLYLWGLSASGWGNAFYAAASQAGGVSWKAWFFGSSDAANAITVDKAPGALWVTGLSVRIFGLSSWSVLAPQALMGVGSVGLLYACVRRAAGPWAALLAGATLALTPVAVLMFRYDNPDALLVLVLLGGAYATLRAVERGHARWLVLAGALAGFGFLAKMLQAFLVVPAFTAVWLAAAPVGWWRRVRGLALSAVALVVSAGWWVLVVELWPASDRPFIGGSQTNSVLELVFGYNGFGRLTGDEVGSVGGGAGGAGGGWGSTGILRLFGSEMGAEASWLLPAALLLLGALVWVTWRRPRTDPLRVQAILWGGWLLVTGLTFSFMAGIIHPYYLVAIAPATAALVGLGAVTLWRDRASTAQRVLLAAAVAVTAVWSFALLADASSWMPWIRWGVLGLGLVAAGALAGVHRMPRALAVGVATAALLAGGGGTAAWAVATAATPHTGAIPSSGPSGYGQGPGGRGGPGGGVGGRGGMPPGGFGGGSGGPGGNATGGQAGTSTGGTAAGGTGAAAGGSGTAAGGSGTGPGGSGTGPGGTGTGGAAGGTGAAGSAPGSGTGTAGNGTGAVRQGGTGGTGGRGGGPGGILSSPVPTAAVTSLISENASDYTWAAAAVSSNQAAGYQLATQLPVMAVGGFNGTDPYPTLQQFQQMVANGQIHWFVGSTGGGFGGGPGGQTSSGGSEAATEIAEWVASTYTAHTVDGVTLYDLTTPAAG</sequence>
<dbReference type="GO" id="GO:0016763">
    <property type="term" value="F:pentosyltransferase activity"/>
    <property type="evidence" value="ECO:0007669"/>
    <property type="project" value="TreeGrafter"/>
</dbReference>
<feature type="compositionally biased region" description="Gly residues" evidence="8">
    <location>
        <begin position="493"/>
        <end position="623"/>
    </location>
</feature>
<evidence type="ECO:0000256" key="6">
    <source>
        <dbReference type="ARBA" id="ARBA00022989"/>
    </source>
</evidence>
<name>A0A4R1HXQ4_PSEEN</name>
<gene>
    <name evidence="12" type="ORF">EV378_1434</name>
</gene>
<dbReference type="Proteomes" id="UP000295560">
    <property type="component" value="Unassembled WGS sequence"/>
</dbReference>
<feature type="domain" description="Putative mannosyltransferase YkcA/B-like C-terminal" evidence="11">
    <location>
        <begin position="635"/>
        <end position="731"/>
    </location>
</feature>
<keyword evidence="4 12" id="KW-0808">Transferase</keyword>
<dbReference type="AlphaFoldDB" id="A0A4R1HXQ4"/>
<dbReference type="Pfam" id="PF24878">
    <property type="entry name" value="YkcB_C"/>
    <property type="match status" value="1"/>
</dbReference>
<evidence type="ECO:0000256" key="5">
    <source>
        <dbReference type="ARBA" id="ARBA00022692"/>
    </source>
</evidence>
<keyword evidence="5 9" id="KW-0812">Transmembrane</keyword>
<keyword evidence="3" id="KW-0328">Glycosyltransferase</keyword>
<evidence type="ECO:0000256" key="3">
    <source>
        <dbReference type="ARBA" id="ARBA00022676"/>
    </source>
</evidence>
<keyword evidence="7 9" id="KW-0472">Membrane</keyword>
<dbReference type="PANTHER" id="PTHR33908">
    <property type="entry name" value="MANNOSYLTRANSFERASE YKCB-RELATED"/>
    <property type="match status" value="1"/>
</dbReference>
<dbReference type="EMBL" id="SMFZ01000001">
    <property type="protein sequence ID" value="TCK25620.1"/>
    <property type="molecule type" value="Genomic_DNA"/>
</dbReference>
<dbReference type="GO" id="GO:0009103">
    <property type="term" value="P:lipopolysaccharide biosynthetic process"/>
    <property type="evidence" value="ECO:0007669"/>
    <property type="project" value="UniProtKB-ARBA"/>
</dbReference>
<feature type="transmembrane region" description="Helical" evidence="9">
    <location>
        <begin position="231"/>
        <end position="252"/>
    </location>
</feature>
<dbReference type="InterPro" id="IPR050297">
    <property type="entry name" value="LipidA_mod_glycosyltrf_83"/>
</dbReference>
<feature type="transmembrane region" description="Helical" evidence="9">
    <location>
        <begin position="429"/>
        <end position="448"/>
    </location>
</feature>
<feature type="region of interest" description="Disordered" evidence="8">
    <location>
        <begin position="484"/>
        <end position="627"/>
    </location>
</feature>
<protein>
    <submittedName>
        <fullName evidence="12">4-amino-4-deoxy-L-arabinose transferase-like glycosyltransferase</fullName>
    </submittedName>
</protein>
<feature type="transmembrane region" description="Helical" evidence="9">
    <location>
        <begin position="404"/>
        <end position="423"/>
    </location>
</feature>
<evidence type="ECO:0000313" key="12">
    <source>
        <dbReference type="EMBL" id="TCK25620.1"/>
    </source>
</evidence>
<feature type="transmembrane region" description="Helical" evidence="9">
    <location>
        <begin position="206"/>
        <end position="224"/>
    </location>
</feature>
<feature type="transmembrane region" description="Helical" evidence="9">
    <location>
        <begin position="108"/>
        <end position="129"/>
    </location>
</feature>
<dbReference type="PANTHER" id="PTHR33908:SF3">
    <property type="entry name" value="UNDECAPRENYL PHOSPHATE-ALPHA-4-AMINO-4-DEOXY-L-ARABINOSE ARABINOSYL TRANSFERASE"/>
    <property type="match status" value="1"/>
</dbReference>
<proteinExistence type="predicted"/>
<organism evidence="12 13">
    <name type="scientific">Pseudonocardia endophytica</name>
    <dbReference type="NCBI Taxonomy" id="401976"/>
    <lineage>
        <taxon>Bacteria</taxon>
        <taxon>Bacillati</taxon>
        <taxon>Actinomycetota</taxon>
        <taxon>Actinomycetes</taxon>
        <taxon>Pseudonocardiales</taxon>
        <taxon>Pseudonocardiaceae</taxon>
        <taxon>Pseudonocardia</taxon>
    </lineage>
</organism>
<keyword evidence="13" id="KW-1185">Reference proteome</keyword>
<evidence type="ECO:0000256" key="8">
    <source>
        <dbReference type="SAM" id="MobiDB-lite"/>
    </source>
</evidence>
<keyword evidence="6 9" id="KW-1133">Transmembrane helix</keyword>
<feature type="transmembrane region" description="Helical" evidence="9">
    <location>
        <begin position="348"/>
        <end position="366"/>
    </location>
</feature>
<feature type="transmembrane region" description="Helical" evidence="9">
    <location>
        <begin position="372"/>
        <end position="392"/>
    </location>
</feature>